<keyword evidence="1 3" id="KW-0175">Coiled coil</keyword>
<evidence type="ECO:0000256" key="3">
    <source>
        <dbReference type="HAMAP-Rule" id="MF_01196"/>
    </source>
</evidence>
<evidence type="ECO:0000313" key="4">
    <source>
        <dbReference type="EMBL" id="CBA75809.1"/>
    </source>
</evidence>
<dbReference type="EMBL" id="FN545258">
    <property type="protein sequence ID" value="CBA75809.1"/>
    <property type="molecule type" value="Genomic_DNA"/>
</dbReference>
<dbReference type="GO" id="GO:0005737">
    <property type="term" value="C:cytoplasm"/>
    <property type="evidence" value="ECO:0007669"/>
    <property type="project" value="UniProtKB-SubCell"/>
</dbReference>
<dbReference type="Pfam" id="PF06005">
    <property type="entry name" value="ZapB"/>
    <property type="match status" value="1"/>
</dbReference>
<evidence type="ECO:0000256" key="1">
    <source>
        <dbReference type="ARBA" id="ARBA00023054"/>
    </source>
</evidence>
<keyword evidence="2 3" id="KW-0717">Septation</keyword>
<keyword evidence="3" id="KW-0131">Cell cycle</keyword>
<comment type="subcellular location">
    <subcellularLocation>
        <location evidence="3">Cytoplasm</location>
    </subcellularLocation>
    <text evidence="3">Localizes to the septum at mid-cell, in a FtsZ-like pattern.</text>
</comment>
<keyword evidence="3" id="KW-0132">Cell division</keyword>
<dbReference type="HAMAP" id="MF_01196">
    <property type="entry name" value="ZapB"/>
    <property type="match status" value="1"/>
</dbReference>
<keyword evidence="3" id="KW-0963">Cytoplasm</keyword>
<dbReference type="GO" id="GO:0000917">
    <property type="term" value="P:division septum assembly"/>
    <property type="evidence" value="ECO:0007669"/>
    <property type="project" value="UniProtKB-KW"/>
</dbReference>
<feature type="coiled-coil region" evidence="3">
    <location>
        <begin position="41"/>
        <end position="110"/>
    </location>
</feature>
<dbReference type="AlphaFoldDB" id="D2U3D4"/>
<proteinExistence type="inferred from homology"/>
<gene>
    <name evidence="3" type="primary">zapB</name>
    <name evidence="4" type="ORF">ARN_31430</name>
</gene>
<organism evidence="4">
    <name type="scientific">Arsenophonus nasoniae</name>
    <name type="common">son-killer infecting Nasonia vitripennis</name>
    <dbReference type="NCBI Taxonomy" id="638"/>
    <lineage>
        <taxon>Bacteria</taxon>
        <taxon>Pseudomonadati</taxon>
        <taxon>Pseudomonadota</taxon>
        <taxon>Gammaproteobacteria</taxon>
        <taxon>Enterobacterales</taxon>
        <taxon>Morganellaceae</taxon>
        <taxon>Arsenophonus</taxon>
    </lineage>
</organism>
<name>D2U3D4_9GAMM</name>
<comment type="similarity">
    <text evidence="3">Belongs to the ZapB family.</text>
</comment>
<evidence type="ECO:0000256" key="2">
    <source>
        <dbReference type="ARBA" id="ARBA00023210"/>
    </source>
</evidence>
<comment type="subunit">
    <text evidence="3">Homodimer. The ends of the coiled-coil dimer bind to each other, forming polymers. Interacts with FtsZ.</text>
</comment>
<dbReference type="Gene3D" id="1.20.5.340">
    <property type="match status" value="1"/>
</dbReference>
<dbReference type="InterPro" id="IPR009252">
    <property type="entry name" value="Cell_div_ZapB"/>
</dbReference>
<accession>D2U3D4</accession>
<sequence>MEIIKVRSAFIESFQLDRRKKATYNRSIAKKGDERMSFEVFEKLEAKVQQALETIELLQMEVNELKEKNNNLYQEVASAKEQHGTLAHENENLKQEQHAWQERLRGLLGRMEDVQ</sequence>
<reference evidence="4" key="1">
    <citation type="journal article" date="2010" name="Insect Mol. Biol.">
        <title>The draft genome sequence of Arsenophonus nasoniae, son-killer bacterium of Nasonia vitripennis, reveals genes associated with virulence and symbiosis.</title>
        <authorList>
            <person name="Wilkes T."/>
            <person name="Darby A.C."/>
            <person name="Choi J."/>
            <person name="Colborne J.K."/>
            <person name="Werren J.H."/>
            <person name="Hurst G.D.D."/>
        </authorList>
    </citation>
    <scope>NUCLEOTIDE SEQUENCE</scope>
</reference>
<dbReference type="GO" id="GO:0043093">
    <property type="term" value="P:FtsZ-dependent cytokinesis"/>
    <property type="evidence" value="ECO:0007669"/>
    <property type="project" value="UniProtKB-UniRule"/>
</dbReference>
<protein>
    <recommendedName>
        <fullName evidence="3">Cell division protein ZapB</fullName>
    </recommendedName>
</protein>
<comment type="function">
    <text evidence="3">Non-essential, abundant cell division factor that is required for proper Z-ring formation. It is recruited early to the divisome by direct interaction with FtsZ, stimulating Z-ring assembly and thereby promoting cell division earlier in the cell cycle. Its recruitment to the Z-ring requires functional FtsA or ZipA.</text>
</comment>